<reference evidence="1 2" key="1">
    <citation type="submission" date="2019-10" db="EMBL/GenBank/DDBJ databases">
        <title>Alkaliphilus serpentinus sp. nov. and Alkaliphilus pronyensis sp. nov., two novel anaerobic alkaliphilic species isolated from the serpentinized-hosted hydrothermal field of the Prony Bay (New Caledonia).</title>
        <authorList>
            <person name="Postec A."/>
        </authorList>
    </citation>
    <scope>NUCLEOTIDE SEQUENCE [LARGE SCALE GENOMIC DNA]</scope>
    <source>
        <strain evidence="1 2">LacV</strain>
    </source>
</reference>
<dbReference type="EMBL" id="WBZC01000006">
    <property type="protein sequence ID" value="KAB3537880.1"/>
    <property type="molecule type" value="Genomic_DNA"/>
</dbReference>
<accession>A0A6I0F5M0</accession>
<proteinExistence type="predicted"/>
<name>A0A6I0F5M0_9FIRM</name>
<comment type="caution">
    <text evidence="1">The sequence shown here is derived from an EMBL/GenBank/DDBJ whole genome shotgun (WGS) entry which is preliminary data.</text>
</comment>
<gene>
    <name evidence="1" type="ORF">F8154_01920</name>
</gene>
<dbReference type="AlphaFoldDB" id="A0A6I0F5M0"/>
<keyword evidence="2" id="KW-1185">Reference proteome</keyword>
<dbReference type="Proteomes" id="UP000432715">
    <property type="component" value="Unassembled WGS sequence"/>
</dbReference>
<sequence length="316" mass="36380">MNILDFLKEKEELVIQKYVGEFDLKDFLSKSIQRLGHVQAIVVDRICLINTEEIIIDAIRAFKSLSKIKIVFYIPNEEQSLVHELIGLGIFNIITESEVDKLKKEIEMCLLEDMTEKYIKDKFDLVHDIKEGTLIDFKGKQITIGVVGAQHRVGTTTVTMQFACYLSSIGAKVSYVEANDSGHMKLIAEHYEMEKNGDGYLYKGVAFEPLNSKNETEFECIVYDLGVFSKKALVALENVQIPIVCGGDKAFEQNYMEVINKEIVNHYFKIINFSEDIKDGYYLKFEPCLFRFRTNKDIFEDIFTHIQSHNKIIVSH</sequence>
<protein>
    <submittedName>
        <fullName evidence="1">Uncharacterized protein</fullName>
    </submittedName>
</protein>
<organism evidence="1 2">
    <name type="scientific">Alkaliphilus pronyensis</name>
    <dbReference type="NCBI Taxonomy" id="1482732"/>
    <lineage>
        <taxon>Bacteria</taxon>
        <taxon>Bacillati</taxon>
        <taxon>Bacillota</taxon>
        <taxon>Clostridia</taxon>
        <taxon>Peptostreptococcales</taxon>
        <taxon>Natronincolaceae</taxon>
        <taxon>Alkaliphilus</taxon>
    </lineage>
</organism>
<evidence type="ECO:0000313" key="2">
    <source>
        <dbReference type="Proteomes" id="UP000432715"/>
    </source>
</evidence>
<evidence type="ECO:0000313" key="1">
    <source>
        <dbReference type="EMBL" id="KAB3537880.1"/>
    </source>
</evidence>